<feature type="non-terminal residue" evidence="10">
    <location>
        <position position="1"/>
    </location>
</feature>
<feature type="region of interest" description="Disordered" evidence="7">
    <location>
        <begin position="66"/>
        <end position="97"/>
    </location>
</feature>
<evidence type="ECO:0000313" key="10">
    <source>
        <dbReference type="EMBL" id="NXV36274.1"/>
    </source>
</evidence>
<feature type="domain" description="Cyclin-like" evidence="8">
    <location>
        <begin position="267"/>
        <end position="348"/>
    </location>
</feature>
<feature type="domain" description="Cyclin C-terminal" evidence="9">
    <location>
        <begin position="263"/>
        <end position="381"/>
    </location>
</feature>
<evidence type="ECO:0000256" key="4">
    <source>
        <dbReference type="ARBA" id="ARBA00023127"/>
    </source>
</evidence>
<dbReference type="EMBL" id="VZUC01000229">
    <property type="protein sequence ID" value="NXV36274.1"/>
    <property type="molecule type" value="Genomic_DNA"/>
</dbReference>
<feature type="compositionally biased region" description="Pro residues" evidence="7">
    <location>
        <begin position="68"/>
        <end position="80"/>
    </location>
</feature>
<dbReference type="GO" id="GO:0044772">
    <property type="term" value="P:mitotic cell cycle phase transition"/>
    <property type="evidence" value="ECO:0007669"/>
    <property type="project" value="InterPro"/>
</dbReference>
<dbReference type="InterPro" id="IPR004367">
    <property type="entry name" value="Cyclin_C-dom"/>
</dbReference>
<evidence type="ECO:0000256" key="3">
    <source>
        <dbReference type="ARBA" id="ARBA00022618"/>
    </source>
</evidence>
<dbReference type="SMART" id="SM00385">
    <property type="entry name" value="CYCLIN"/>
    <property type="match status" value="2"/>
</dbReference>
<dbReference type="Pfam" id="PF00134">
    <property type="entry name" value="Cyclin_N"/>
    <property type="match status" value="1"/>
</dbReference>
<name>A0A7L3T7Q8_RISTR</name>
<reference evidence="10 11" key="1">
    <citation type="submission" date="2019-09" db="EMBL/GenBank/DDBJ databases">
        <title>Bird 10,000 Genomes (B10K) Project - Family phase.</title>
        <authorList>
            <person name="Zhang G."/>
        </authorList>
    </citation>
    <scope>NUCLEOTIDE SEQUENCE [LARGE SCALE GENOMIC DNA]</scope>
    <source>
        <strain evidence="10">OUT-0021</strain>
        <tissue evidence="10">Blood</tissue>
    </source>
</reference>
<accession>A0A7L3T7Q8</accession>
<keyword evidence="11" id="KW-1185">Reference proteome</keyword>
<dbReference type="Gene3D" id="1.10.472.10">
    <property type="entry name" value="Cyclin-like"/>
    <property type="match status" value="2"/>
</dbReference>
<dbReference type="PIRSF" id="PIRSF001771">
    <property type="entry name" value="Cyclin_A_B_D_E"/>
    <property type="match status" value="1"/>
</dbReference>
<dbReference type="InterPro" id="IPR039361">
    <property type="entry name" value="Cyclin"/>
</dbReference>
<keyword evidence="5" id="KW-0131">Cell cycle</keyword>
<dbReference type="Pfam" id="PF02984">
    <property type="entry name" value="Cyclin_C"/>
    <property type="match status" value="1"/>
</dbReference>
<dbReference type="InterPro" id="IPR036915">
    <property type="entry name" value="Cyclin-like_sf"/>
</dbReference>
<gene>
    <name evidence="10" type="primary">Ccnb1</name>
    <name evidence="10" type="ORF">RISTRI_R15128</name>
</gene>
<dbReference type="InterPro" id="IPR013763">
    <property type="entry name" value="Cyclin-like_dom"/>
</dbReference>
<evidence type="ECO:0000256" key="7">
    <source>
        <dbReference type="SAM" id="MobiDB-lite"/>
    </source>
</evidence>
<keyword evidence="3" id="KW-0132">Cell division</keyword>
<dbReference type="SMART" id="SM01332">
    <property type="entry name" value="Cyclin_C"/>
    <property type="match status" value="1"/>
</dbReference>
<dbReference type="InterPro" id="IPR046965">
    <property type="entry name" value="Cyclin_A/B-like"/>
</dbReference>
<dbReference type="InterPro" id="IPR006671">
    <property type="entry name" value="Cyclin_N"/>
</dbReference>
<feature type="domain" description="Cyclin-like" evidence="8">
    <location>
        <begin position="170"/>
        <end position="254"/>
    </location>
</feature>
<evidence type="ECO:0000256" key="6">
    <source>
        <dbReference type="RuleBase" id="RU000383"/>
    </source>
</evidence>
<dbReference type="GO" id="GO:0051301">
    <property type="term" value="P:cell division"/>
    <property type="evidence" value="ECO:0007669"/>
    <property type="project" value="UniProtKB-KW"/>
</dbReference>
<evidence type="ECO:0000256" key="2">
    <source>
        <dbReference type="ARBA" id="ARBA00006955"/>
    </source>
</evidence>
<feature type="non-terminal residue" evidence="10">
    <location>
        <position position="396"/>
    </location>
</feature>
<comment type="similarity">
    <text evidence="2">Belongs to the cyclin family. Cyclin AB subfamily.</text>
</comment>
<dbReference type="FunFam" id="1.10.472.10:FF:000198">
    <property type="entry name" value="G2/mitotic-specific cyclin-B1"/>
    <property type="match status" value="1"/>
</dbReference>
<evidence type="ECO:0000259" key="9">
    <source>
        <dbReference type="SMART" id="SM01332"/>
    </source>
</evidence>
<comment type="function">
    <text evidence="1">Essential for the control of the cell cycle at the G2/M (mitosis) transition.</text>
</comment>
<evidence type="ECO:0000259" key="8">
    <source>
        <dbReference type="SMART" id="SM00385"/>
    </source>
</evidence>
<evidence type="ECO:0000256" key="5">
    <source>
        <dbReference type="ARBA" id="ARBA00023306"/>
    </source>
</evidence>
<sequence length="396" mass="44384">KMGLRPRTALRDIGNRVTETKKRATARKAVEETVCRKVAGTRRMLDTSLGKMGIKKTLRAVAKEEVPLPAPETQPEPSQVPPSAVEPESPTPMETSGCARSEDVLCQAFSDVLLDVEDVDVDDGDDPNLCSSYVKDIYKYLRELEENKPVRPKYLDGQEINGNMRALLIDWLVQVQVKFRFHQETLYMAVGIIDCFLQDNPVSKKTLQLVGITAMFIASKYEEVFPTHIGDFAYITDCTYTTSQICQMEIKILQALDFSLGRPVAPHFLRRISKITEADLKQHALAKYLMELSIVDYDMVHFPPSKIASAASCLALKLLDGCEWTPILQHHTSYTERDLLPVMQHIAKNVVLVNEGATKQTAIKTKYASIKNGKISATEELKSSTVWNLAQPLIKN</sequence>
<dbReference type="GO" id="GO:0005829">
    <property type="term" value="C:cytosol"/>
    <property type="evidence" value="ECO:0007669"/>
    <property type="project" value="UniProtKB-ARBA"/>
</dbReference>
<evidence type="ECO:0000256" key="1">
    <source>
        <dbReference type="ARBA" id="ARBA00003222"/>
    </source>
</evidence>
<dbReference type="Proteomes" id="UP000540089">
    <property type="component" value="Unassembled WGS sequence"/>
</dbReference>
<dbReference type="SUPFAM" id="SSF47954">
    <property type="entry name" value="Cyclin-like"/>
    <property type="match status" value="2"/>
</dbReference>
<dbReference type="PANTHER" id="PTHR10177">
    <property type="entry name" value="CYCLINS"/>
    <property type="match status" value="1"/>
</dbReference>
<dbReference type="GO" id="GO:0016538">
    <property type="term" value="F:cyclin-dependent protein serine/threonine kinase regulator activity"/>
    <property type="evidence" value="ECO:0007669"/>
    <property type="project" value="InterPro"/>
</dbReference>
<protein>
    <submittedName>
        <fullName evidence="10">CCNB1 protein</fullName>
    </submittedName>
</protein>
<proteinExistence type="inferred from homology"/>
<evidence type="ECO:0000313" key="11">
    <source>
        <dbReference type="Proteomes" id="UP000540089"/>
    </source>
</evidence>
<keyword evidence="4 6" id="KW-0195">Cyclin</keyword>
<organism evidence="10 11">
    <name type="scientific">Rissa tridactyla</name>
    <name type="common">Black-legged kittiwake</name>
    <name type="synonym">Larus tridactyla</name>
    <dbReference type="NCBI Taxonomy" id="75485"/>
    <lineage>
        <taxon>Eukaryota</taxon>
        <taxon>Metazoa</taxon>
        <taxon>Chordata</taxon>
        <taxon>Craniata</taxon>
        <taxon>Vertebrata</taxon>
        <taxon>Euteleostomi</taxon>
        <taxon>Archelosauria</taxon>
        <taxon>Archosauria</taxon>
        <taxon>Dinosauria</taxon>
        <taxon>Saurischia</taxon>
        <taxon>Theropoda</taxon>
        <taxon>Coelurosauria</taxon>
        <taxon>Aves</taxon>
        <taxon>Neognathae</taxon>
        <taxon>Neoaves</taxon>
        <taxon>Charadriiformes</taxon>
        <taxon>Laridae</taxon>
        <taxon>Rissa</taxon>
    </lineage>
</organism>
<dbReference type="AlphaFoldDB" id="A0A7L3T7Q8"/>
<comment type="caution">
    <text evidence="10">The sequence shown here is derived from an EMBL/GenBank/DDBJ whole genome shotgun (WGS) entry which is preliminary data.</text>
</comment>